<dbReference type="InterPro" id="IPR038071">
    <property type="entry name" value="UROD/MetE-like_sf"/>
</dbReference>
<dbReference type="SUPFAM" id="SSF51726">
    <property type="entry name" value="UROD/MetE-like"/>
    <property type="match status" value="1"/>
</dbReference>
<dbReference type="InterPro" id="IPR052024">
    <property type="entry name" value="Methanogen_methyltrans"/>
</dbReference>
<evidence type="ECO:0000313" key="2">
    <source>
        <dbReference type="EMBL" id="KKK87881.1"/>
    </source>
</evidence>
<reference evidence="2" key="1">
    <citation type="journal article" date="2015" name="Nature">
        <title>Complex archaea that bridge the gap between prokaryotes and eukaryotes.</title>
        <authorList>
            <person name="Spang A."/>
            <person name="Saw J.H."/>
            <person name="Jorgensen S.L."/>
            <person name="Zaremba-Niedzwiedzka K."/>
            <person name="Martijn J."/>
            <person name="Lind A.E."/>
            <person name="van Eijk R."/>
            <person name="Schleper C."/>
            <person name="Guy L."/>
            <person name="Ettema T.J."/>
        </authorList>
    </citation>
    <scope>NUCLEOTIDE SEQUENCE</scope>
</reference>
<dbReference type="Gene3D" id="3.20.20.210">
    <property type="match status" value="1"/>
</dbReference>
<comment type="caution">
    <text evidence="2">The sequence shown here is derived from an EMBL/GenBank/DDBJ whole genome shotgun (WGS) entry which is preliminary data.</text>
</comment>
<feature type="non-terminal residue" evidence="2">
    <location>
        <position position="84"/>
    </location>
</feature>
<organism evidence="2">
    <name type="scientific">marine sediment metagenome</name>
    <dbReference type="NCBI Taxonomy" id="412755"/>
    <lineage>
        <taxon>unclassified sequences</taxon>
        <taxon>metagenomes</taxon>
        <taxon>ecological metagenomes</taxon>
    </lineage>
</organism>
<dbReference type="Pfam" id="PF01208">
    <property type="entry name" value="URO-D"/>
    <property type="match status" value="1"/>
</dbReference>
<dbReference type="PANTHER" id="PTHR47099">
    <property type="entry name" value="METHYLCOBAMIDE:COM METHYLTRANSFERASE MTBA"/>
    <property type="match status" value="1"/>
</dbReference>
<sequence length="84" mass="9323">MNQKDRLLKALERQPVDRPPAAVPTQNATAEVMEKSGYKWPSAQKNAKDMAGLAWACHEIAGIESVRIPFDINIEAEVMGCKTR</sequence>
<gene>
    <name evidence="2" type="ORF">LCGC14_2748820</name>
</gene>
<dbReference type="AlphaFoldDB" id="A0A0F9BU38"/>
<feature type="domain" description="Uroporphyrinogen decarboxylase (URO-D)" evidence="1">
    <location>
        <begin position="3"/>
        <end position="82"/>
    </location>
</feature>
<dbReference type="EMBL" id="LAZR01050205">
    <property type="protein sequence ID" value="KKK87881.1"/>
    <property type="molecule type" value="Genomic_DNA"/>
</dbReference>
<proteinExistence type="predicted"/>
<evidence type="ECO:0000259" key="1">
    <source>
        <dbReference type="Pfam" id="PF01208"/>
    </source>
</evidence>
<dbReference type="GO" id="GO:0006779">
    <property type="term" value="P:porphyrin-containing compound biosynthetic process"/>
    <property type="evidence" value="ECO:0007669"/>
    <property type="project" value="InterPro"/>
</dbReference>
<dbReference type="PANTHER" id="PTHR47099:SF1">
    <property type="entry name" value="METHYLCOBAMIDE:COM METHYLTRANSFERASE MTBA"/>
    <property type="match status" value="1"/>
</dbReference>
<accession>A0A0F9BU38</accession>
<dbReference type="GO" id="GO:0004853">
    <property type="term" value="F:uroporphyrinogen decarboxylase activity"/>
    <property type="evidence" value="ECO:0007669"/>
    <property type="project" value="InterPro"/>
</dbReference>
<dbReference type="InterPro" id="IPR000257">
    <property type="entry name" value="Uroporphyrinogen_deCOase"/>
</dbReference>
<name>A0A0F9BU38_9ZZZZ</name>
<protein>
    <recommendedName>
        <fullName evidence="1">Uroporphyrinogen decarboxylase (URO-D) domain-containing protein</fullName>
    </recommendedName>
</protein>